<dbReference type="PANTHER" id="PTHR35333:SF3">
    <property type="entry name" value="BETA-LACTAMASE-TYPE TRANSPEPTIDASE FOLD CONTAINING PROTEIN"/>
    <property type="match status" value="1"/>
</dbReference>
<reference evidence="2" key="2">
    <citation type="submission" date="2021-04" db="EMBL/GenBank/DDBJ databases">
        <authorList>
            <person name="Gilroy R."/>
        </authorList>
    </citation>
    <scope>NUCLEOTIDE SEQUENCE</scope>
    <source>
        <strain evidence="2">ChiHejej3B27-3195</strain>
    </source>
</reference>
<organism evidence="2 3">
    <name type="scientific">Candidatus Nesterenkonia stercoripullorum</name>
    <dbReference type="NCBI Taxonomy" id="2838701"/>
    <lineage>
        <taxon>Bacteria</taxon>
        <taxon>Bacillati</taxon>
        <taxon>Actinomycetota</taxon>
        <taxon>Actinomycetes</taxon>
        <taxon>Micrococcales</taxon>
        <taxon>Micrococcaceae</taxon>
        <taxon>Nesterenkonia</taxon>
    </lineage>
</organism>
<dbReference type="InterPro" id="IPR000871">
    <property type="entry name" value="Beta-lactam_class-A"/>
</dbReference>
<evidence type="ECO:0000259" key="1">
    <source>
        <dbReference type="Pfam" id="PF13354"/>
    </source>
</evidence>
<feature type="domain" description="Beta-lactamase class A catalytic" evidence="1">
    <location>
        <begin position="27"/>
        <end position="206"/>
    </location>
</feature>
<feature type="non-terminal residue" evidence="2">
    <location>
        <position position="254"/>
    </location>
</feature>
<dbReference type="InterPro" id="IPR045155">
    <property type="entry name" value="Beta-lactam_cat"/>
</dbReference>
<dbReference type="AlphaFoldDB" id="A0A9D2A834"/>
<evidence type="ECO:0000313" key="2">
    <source>
        <dbReference type="EMBL" id="HIX00429.1"/>
    </source>
</evidence>
<evidence type="ECO:0000313" key="3">
    <source>
        <dbReference type="Proteomes" id="UP000824151"/>
    </source>
</evidence>
<keyword evidence="2" id="KW-0378">Hydrolase</keyword>
<reference evidence="2" key="1">
    <citation type="journal article" date="2021" name="PeerJ">
        <title>Extensive microbial diversity within the chicken gut microbiome revealed by metagenomics and culture.</title>
        <authorList>
            <person name="Gilroy R."/>
            <person name="Ravi A."/>
            <person name="Getino M."/>
            <person name="Pursley I."/>
            <person name="Horton D.L."/>
            <person name="Alikhan N.F."/>
            <person name="Baker D."/>
            <person name="Gharbi K."/>
            <person name="Hall N."/>
            <person name="Watson M."/>
            <person name="Adriaenssens E.M."/>
            <person name="Foster-Nyarko E."/>
            <person name="Jarju S."/>
            <person name="Secka A."/>
            <person name="Antonio M."/>
            <person name="Oren A."/>
            <person name="Chaudhuri R.R."/>
            <person name="La Ragione R."/>
            <person name="Hildebrand F."/>
            <person name="Pallen M.J."/>
        </authorList>
    </citation>
    <scope>NUCLEOTIDE SEQUENCE</scope>
    <source>
        <strain evidence="2">ChiHejej3B27-3195</strain>
    </source>
</reference>
<dbReference type="GO" id="GO:0046677">
    <property type="term" value="P:response to antibiotic"/>
    <property type="evidence" value="ECO:0007669"/>
    <property type="project" value="InterPro"/>
</dbReference>
<dbReference type="InterPro" id="IPR012338">
    <property type="entry name" value="Beta-lactam/transpept-like"/>
</dbReference>
<dbReference type="PANTHER" id="PTHR35333">
    <property type="entry name" value="BETA-LACTAMASE"/>
    <property type="match status" value="1"/>
</dbReference>
<dbReference type="Gene3D" id="3.40.710.10">
    <property type="entry name" value="DD-peptidase/beta-lactamase superfamily"/>
    <property type="match status" value="1"/>
</dbReference>
<accession>A0A9D2A834</accession>
<dbReference type="Pfam" id="PF13354">
    <property type="entry name" value="Beta-lactamase2"/>
    <property type="match status" value="1"/>
</dbReference>
<dbReference type="EMBL" id="DXGD01000361">
    <property type="protein sequence ID" value="HIX00429.1"/>
    <property type="molecule type" value="Genomic_DNA"/>
</dbReference>
<comment type="caution">
    <text evidence="2">The sequence shown here is derived from an EMBL/GenBank/DDBJ whole genome shotgun (WGS) entry which is preliminary data.</text>
</comment>
<protein>
    <submittedName>
        <fullName evidence="2">Class A beta-lactamase-related serine hydrolase</fullName>
    </submittedName>
</protein>
<dbReference type="GO" id="GO:0030655">
    <property type="term" value="P:beta-lactam antibiotic catabolic process"/>
    <property type="evidence" value="ECO:0007669"/>
    <property type="project" value="InterPro"/>
</dbReference>
<dbReference type="Proteomes" id="UP000824151">
    <property type="component" value="Unassembled WGS sequence"/>
</dbReference>
<proteinExistence type="predicted"/>
<dbReference type="GO" id="GO:0008800">
    <property type="term" value="F:beta-lactamase activity"/>
    <property type="evidence" value="ECO:0007669"/>
    <property type="project" value="InterPro"/>
</dbReference>
<sequence length="254" mass="27056">MITPQETAELVDQCRARLERAGLTGSYLVRDLVSGKELGVDTDRVVPLASLAKVPLALAVMERIRQGRLDGAARLRIPPGQVTTPGPTGTTRFRHVADIAVEDALSMAVTISDNAAADALFDLVSPTEVTQTLTGWGVEGLVLREKFSELTQTPVETLPRQDTDLAHTIAIGSGTGGGGHRLAQLDLTRTNTGTAKALVDLLEAMWGPRDSHPPEVPLRAGLHPHDAARRPDSEGTTGIDPWVFAEVRALMAAN</sequence>
<name>A0A9D2A834_9MICC</name>
<dbReference type="SUPFAM" id="SSF56601">
    <property type="entry name" value="beta-lactamase/transpeptidase-like"/>
    <property type="match status" value="1"/>
</dbReference>
<gene>
    <name evidence="2" type="ORF">H9871_09835</name>
</gene>